<keyword evidence="9" id="KW-0739">Sodium transport</keyword>
<feature type="transmembrane region" description="Helical" evidence="10">
    <location>
        <begin position="62"/>
        <end position="78"/>
    </location>
</feature>
<feature type="transmembrane region" description="Helical" evidence="10">
    <location>
        <begin position="113"/>
        <end position="130"/>
    </location>
</feature>
<dbReference type="GO" id="GO:0051453">
    <property type="term" value="P:regulation of intracellular pH"/>
    <property type="evidence" value="ECO:0007669"/>
    <property type="project" value="TreeGrafter"/>
</dbReference>
<reference evidence="12 13" key="1">
    <citation type="submission" date="2018-03" db="EMBL/GenBank/DDBJ databases">
        <title>Bacillus urumqiensis sp. nov., a moderately haloalkaliphilic bacterium isolated from a salt lake.</title>
        <authorList>
            <person name="Zhao B."/>
            <person name="Liao Z."/>
        </authorList>
    </citation>
    <scope>NUCLEOTIDE SEQUENCE [LARGE SCALE GENOMIC DNA]</scope>
    <source>
        <strain evidence="12 13">BZ-SZ-XJ18</strain>
    </source>
</reference>
<gene>
    <name evidence="12" type="ORF">C6I21_07210</name>
</gene>
<evidence type="ECO:0000256" key="5">
    <source>
        <dbReference type="ARBA" id="ARBA00022989"/>
    </source>
</evidence>
<keyword evidence="6" id="KW-0915">Sodium</keyword>
<dbReference type="PANTHER" id="PTHR10110">
    <property type="entry name" value="SODIUM/HYDROGEN EXCHANGER"/>
    <property type="match status" value="1"/>
</dbReference>
<dbReference type="EMBL" id="PVNS01000005">
    <property type="protein sequence ID" value="PRO66078.1"/>
    <property type="molecule type" value="Genomic_DNA"/>
</dbReference>
<keyword evidence="7" id="KW-0406">Ion transport</keyword>
<keyword evidence="13" id="KW-1185">Reference proteome</keyword>
<feature type="transmembrane region" description="Helical" evidence="10">
    <location>
        <begin position="296"/>
        <end position="315"/>
    </location>
</feature>
<dbReference type="Proteomes" id="UP000243650">
    <property type="component" value="Unassembled WGS sequence"/>
</dbReference>
<feature type="transmembrane region" description="Helical" evidence="10">
    <location>
        <begin position="142"/>
        <end position="165"/>
    </location>
</feature>
<evidence type="ECO:0000259" key="11">
    <source>
        <dbReference type="Pfam" id="PF00999"/>
    </source>
</evidence>
<feature type="transmembrane region" description="Helical" evidence="10">
    <location>
        <begin position="327"/>
        <end position="349"/>
    </location>
</feature>
<dbReference type="Pfam" id="PF00999">
    <property type="entry name" value="Na_H_Exchanger"/>
    <property type="match status" value="1"/>
</dbReference>
<evidence type="ECO:0000256" key="7">
    <source>
        <dbReference type="ARBA" id="ARBA00023065"/>
    </source>
</evidence>
<evidence type="ECO:0000313" key="13">
    <source>
        <dbReference type="Proteomes" id="UP000243650"/>
    </source>
</evidence>
<dbReference type="AlphaFoldDB" id="A0A2P6MII8"/>
<evidence type="ECO:0000256" key="10">
    <source>
        <dbReference type="SAM" id="Phobius"/>
    </source>
</evidence>
<dbReference type="GO" id="GO:0005886">
    <property type="term" value="C:plasma membrane"/>
    <property type="evidence" value="ECO:0007669"/>
    <property type="project" value="UniProtKB-SubCell"/>
</dbReference>
<dbReference type="InterPro" id="IPR018422">
    <property type="entry name" value="Cation/H_exchanger_CPA1"/>
</dbReference>
<accession>A0A2P6MII8</accession>
<keyword evidence="4 10" id="KW-0812">Transmembrane</keyword>
<feature type="domain" description="Cation/H+ exchanger transmembrane" evidence="11">
    <location>
        <begin position="67"/>
        <end position="448"/>
    </location>
</feature>
<dbReference type="GO" id="GO:0015385">
    <property type="term" value="F:sodium:proton antiporter activity"/>
    <property type="evidence" value="ECO:0007669"/>
    <property type="project" value="InterPro"/>
</dbReference>
<comment type="caution">
    <text evidence="12">The sequence shown here is derived from an EMBL/GenBank/DDBJ whole genome shotgun (WGS) entry which is preliminary data.</text>
</comment>
<keyword evidence="3" id="KW-1003">Cell membrane</keyword>
<evidence type="ECO:0000256" key="4">
    <source>
        <dbReference type="ARBA" id="ARBA00022692"/>
    </source>
</evidence>
<sequence>MPLWDSAPSLWDSIDHPLTPNNRCGRNRRSHLLRTAAGFLPAFSGKASRRIFLSVEGPPVDIVPYIILLFIGYLVFTLDKHKELLPAPPLLAGVGIVLSFIPAFSGLSITADTIYHVLLPGLLFVGAYQFRASLFRRYAGSILSLSTLGIVLTIGLAGSVIYFIAGPAASVTFSGAMLLAAVFIPTDPVSVIQILSRDMNDELVVSVVEGESMINDGTSIVAFTLLLGWYTSSEQTIMTGLLELFLATIAATALGLAAGWLFSKAVHITHDRQYQIMLSIVVAYAVFLGAEALHMSGVIAVVCAGLVLSHTFEVSEKEDHFREALDGFWGVAEASILSILFLFIGIAAAPFLTHGLWLICAAIFLVTVAARWLVAEGLLRFLPITHRAEPMERFLISISGVKGAISIYLILKLQEESAPNIDILTSISFTVVLLSLLVQSVAIHPAAAKMAKKD</sequence>
<proteinExistence type="predicted"/>
<organism evidence="12 13">
    <name type="scientific">Alkalicoccus urumqiensis</name>
    <name type="common">Bacillus urumqiensis</name>
    <dbReference type="NCBI Taxonomy" id="1548213"/>
    <lineage>
        <taxon>Bacteria</taxon>
        <taxon>Bacillati</taxon>
        <taxon>Bacillota</taxon>
        <taxon>Bacilli</taxon>
        <taxon>Bacillales</taxon>
        <taxon>Bacillaceae</taxon>
        <taxon>Alkalicoccus</taxon>
    </lineage>
</organism>
<dbReference type="PANTHER" id="PTHR10110:SF86">
    <property type="entry name" value="SODIUM_HYDROGEN EXCHANGER 7"/>
    <property type="match status" value="1"/>
</dbReference>
<dbReference type="GO" id="GO:0098719">
    <property type="term" value="P:sodium ion import across plasma membrane"/>
    <property type="evidence" value="ECO:0007669"/>
    <property type="project" value="TreeGrafter"/>
</dbReference>
<evidence type="ECO:0000256" key="2">
    <source>
        <dbReference type="ARBA" id="ARBA00022448"/>
    </source>
</evidence>
<feature type="transmembrane region" description="Helical" evidence="10">
    <location>
        <begin position="423"/>
        <end position="443"/>
    </location>
</feature>
<protein>
    <submittedName>
        <fullName evidence="12">Sodium:proton antiporter</fullName>
    </submittedName>
</protein>
<evidence type="ECO:0000256" key="3">
    <source>
        <dbReference type="ARBA" id="ARBA00022475"/>
    </source>
</evidence>
<dbReference type="GO" id="GO:0015386">
    <property type="term" value="F:potassium:proton antiporter activity"/>
    <property type="evidence" value="ECO:0007669"/>
    <property type="project" value="TreeGrafter"/>
</dbReference>
<feature type="transmembrane region" description="Helical" evidence="10">
    <location>
        <begin position="244"/>
        <end position="262"/>
    </location>
</feature>
<feature type="transmembrane region" description="Helical" evidence="10">
    <location>
        <begin position="171"/>
        <end position="192"/>
    </location>
</feature>
<keyword evidence="2" id="KW-0813">Transport</keyword>
<name>A0A2P6MII8_ALKUR</name>
<evidence type="ECO:0000256" key="1">
    <source>
        <dbReference type="ARBA" id="ARBA00004651"/>
    </source>
</evidence>
<evidence type="ECO:0000256" key="6">
    <source>
        <dbReference type="ARBA" id="ARBA00023053"/>
    </source>
</evidence>
<feature type="transmembrane region" description="Helical" evidence="10">
    <location>
        <begin position="90"/>
        <end position="107"/>
    </location>
</feature>
<dbReference type="InterPro" id="IPR006153">
    <property type="entry name" value="Cation/H_exchanger_TM"/>
</dbReference>
<keyword evidence="8 10" id="KW-0472">Membrane</keyword>
<feature type="transmembrane region" description="Helical" evidence="10">
    <location>
        <begin position="355"/>
        <end position="374"/>
    </location>
</feature>
<evidence type="ECO:0000256" key="8">
    <source>
        <dbReference type="ARBA" id="ARBA00023136"/>
    </source>
</evidence>
<keyword evidence="5 10" id="KW-1133">Transmembrane helix</keyword>
<evidence type="ECO:0000313" key="12">
    <source>
        <dbReference type="EMBL" id="PRO66078.1"/>
    </source>
</evidence>
<feature type="transmembrane region" description="Helical" evidence="10">
    <location>
        <begin position="394"/>
        <end position="411"/>
    </location>
</feature>
<dbReference type="Gene3D" id="6.10.140.1330">
    <property type="match status" value="1"/>
</dbReference>
<comment type="subcellular location">
    <subcellularLocation>
        <location evidence="1">Cell membrane</location>
        <topology evidence="1">Multi-pass membrane protein</topology>
    </subcellularLocation>
</comment>
<evidence type="ECO:0000256" key="9">
    <source>
        <dbReference type="ARBA" id="ARBA00023201"/>
    </source>
</evidence>
<dbReference type="OrthoDB" id="9809206at2"/>